<dbReference type="Gene3D" id="1.10.150.650">
    <property type="match status" value="1"/>
</dbReference>
<comment type="caution">
    <text evidence="2">The sequence shown here is derived from an EMBL/GenBank/DDBJ whole genome shotgun (WGS) entry which is preliminary data.</text>
</comment>
<dbReference type="SUPFAM" id="SSF89550">
    <property type="entry name" value="PHP domain-like"/>
    <property type="match status" value="1"/>
</dbReference>
<evidence type="ECO:0000259" key="1">
    <source>
        <dbReference type="SMART" id="SM00481"/>
    </source>
</evidence>
<accession>A0A645BNS2</accession>
<dbReference type="InterPro" id="IPR052018">
    <property type="entry name" value="PHP_domain"/>
</dbReference>
<keyword evidence="2" id="KW-0378">Hydrolase</keyword>
<dbReference type="InterPro" id="IPR004013">
    <property type="entry name" value="PHP_dom"/>
</dbReference>
<dbReference type="AlphaFoldDB" id="A0A645BNS2"/>
<reference evidence="2" key="1">
    <citation type="submission" date="2019-08" db="EMBL/GenBank/DDBJ databases">
        <authorList>
            <person name="Kucharzyk K."/>
            <person name="Murdoch R.W."/>
            <person name="Higgins S."/>
            <person name="Loffler F."/>
        </authorList>
    </citation>
    <scope>NUCLEOTIDE SEQUENCE</scope>
</reference>
<feature type="domain" description="Polymerase/histidinol phosphatase N-terminal" evidence="1">
    <location>
        <begin position="8"/>
        <end position="82"/>
    </location>
</feature>
<organism evidence="2">
    <name type="scientific">bioreactor metagenome</name>
    <dbReference type="NCBI Taxonomy" id="1076179"/>
    <lineage>
        <taxon>unclassified sequences</taxon>
        <taxon>metagenomes</taxon>
        <taxon>ecological metagenomes</taxon>
    </lineage>
</organism>
<protein>
    <submittedName>
        <fullName evidence="2">Phosphoribosyl 1,2-cyclic phosphate 1,2-diphosphodiesterase</fullName>
        <ecNumber evidence="2">3.1.4.57</ecNumber>
    </submittedName>
</protein>
<dbReference type="InterPro" id="IPR003141">
    <property type="entry name" value="Pol/His_phosphatase_N"/>
</dbReference>
<dbReference type="Pfam" id="PF02811">
    <property type="entry name" value="PHP"/>
    <property type="match status" value="1"/>
</dbReference>
<dbReference type="PANTHER" id="PTHR42924:SF3">
    <property type="entry name" value="POLYMERASE_HISTIDINOL PHOSPHATASE N-TERMINAL DOMAIN-CONTAINING PROTEIN"/>
    <property type="match status" value="1"/>
</dbReference>
<evidence type="ECO:0000313" key="2">
    <source>
        <dbReference type="EMBL" id="MPM66905.1"/>
    </source>
</evidence>
<dbReference type="GO" id="GO:0004534">
    <property type="term" value="F:5'-3' RNA exonuclease activity"/>
    <property type="evidence" value="ECO:0007669"/>
    <property type="project" value="TreeGrafter"/>
</dbReference>
<dbReference type="EMBL" id="VSSQ01021368">
    <property type="protein sequence ID" value="MPM66905.1"/>
    <property type="molecule type" value="Genomic_DNA"/>
</dbReference>
<dbReference type="SMART" id="SM00481">
    <property type="entry name" value="POLIIIAc"/>
    <property type="match status" value="1"/>
</dbReference>
<dbReference type="EC" id="3.1.4.57" evidence="2"/>
<dbReference type="CDD" id="cd07438">
    <property type="entry name" value="PHP_HisPPase_AMP"/>
    <property type="match status" value="1"/>
</dbReference>
<gene>
    <name evidence="2" type="primary">phnPP_5</name>
    <name evidence="2" type="ORF">SDC9_113818</name>
</gene>
<dbReference type="PANTHER" id="PTHR42924">
    <property type="entry name" value="EXONUCLEASE"/>
    <property type="match status" value="1"/>
</dbReference>
<sequence length="317" mass="35601">MTKAPYECELHAHTVCSDGNDTPYELIENASARGIRVLALTDHDVIPPESVVLPNGETREITSYASERGICLIRGVEFSCETYIEDVHLVGLGCDWTAPELSEQARLIVESKEEAYTETIRRLNERGYAMTMDEVLTVGDQKIPLADLQKKRIFDVLAQKGYAKDWSEAKLLVREDKYFAVKRKKPGVLDIIDIVHRAGGIAILAHPYLIDETVLWQGEKVPRWTVLDALIAHGLDGMEARYTYDKTICKDTRPREVIWDEVRERIAGRVFASGGSDYHNDAKKGAKNPRELGECGLTMEEFLAIPKLKALYVPPVG</sequence>
<proteinExistence type="predicted"/>
<dbReference type="Gene3D" id="3.20.20.140">
    <property type="entry name" value="Metal-dependent hydrolases"/>
    <property type="match status" value="1"/>
</dbReference>
<dbReference type="InterPro" id="IPR016195">
    <property type="entry name" value="Pol/histidinol_Pase-like"/>
</dbReference>
<name>A0A645BNS2_9ZZZZ</name>
<dbReference type="GO" id="GO:0102561">
    <property type="term" value="F:phosphoribosyl 1,2-cyclic phosphate 1,2-diphosphodiesterase activity"/>
    <property type="evidence" value="ECO:0007669"/>
    <property type="project" value="UniProtKB-EC"/>
</dbReference>
<dbReference type="GO" id="GO:0035312">
    <property type="term" value="F:5'-3' DNA exonuclease activity"/>
    <property type="evidence" value="ECO:0007669"/>
    <property type="project" value="TreeGrafter"/>
</dbReference>